<gene>
    <name evidence="2" type="ORF">AVEN_88239_1</name>
</gene>
<dbReference type="AlphaFoldDB" id="A0A4Y2X1U3"/>
<feature type="non-terminal residue" evidence="2">
    <location>
        <position position="1"/>
    </location>
</feature>
<sequence length="73" mass="8096">YRPRGWRTPGSKPDSTEYPTCTPTRYRLNYMKGAKRSPPGVEEEIGEEGSSPGAVLVMSVEQEFSDGTTNNNK</sequence>
<evidence type="ECO:0000313" key="2">
    <source>
        <dbReference type="EMBL" id="GBO41982.1"/>
    </source>
</evidence>
<proteinExistence type="predicted"/>
<dbReference type="Proteomes" id="UP000499080">
    <property type="component" value="Unassembled WGS sequence"/>
</dbReference>
<comment type="caution">
    <text evidence="2">The sequence shown here is derived from an EMBL/GenBank/DDBJ whole genome shotgun (WGS) entry which is preliminary data.</text>
</comment>
<accession>A0A4Y2X1U3</accession>
<dbReference type="EMBL" id="BGPR01067903">
    <property type="protein sequence ID" value="GBO41982.1"/>
    <property type="molecule type" value="Genomic_DNA"/>
</dbReference>
<organism evidence="2 3">
    <name type="scientific">Araneus ventricosus</name>
    <name type="common">Orbweaver spider</name>
    <name type="synonym">Epeira ventricosa</name>
    <dbReference type="NCBI Taxonomy" id="182803"/>
    <lineage>
        <taxon>Eukaryota</taxon>
        <taxon>Metazoa</taxon>
        <taxon>Ecdysozoa</taxon>
        <taxon>Arthropoda</taxon>
        <taxon>Chelicerata</taxon>
        <taxon>Arachnida</taxon>
        <taxon>Araneae</taxon>
        <taxon>Araneomorphae</taxon>
        <taxon>Entelegynae</taxon>
        <taxon>Araneoidea</taxon>
        <taxon>Araneidae</taxon>
        <taxon>Araneus</taxon>
    </lineage>
</organism>
<name>A0A4Y2X1U3_ARAVE</name>
<keyword evidence="3" id="KW-1185">Reference proteome</keyword>
<evidence type="ECO:0000256" key="1">
    <source>
        <dbReference type="SAM" id="MobiDB-lite"/>
    </source>
</evidence>
<evidence type="ECO:0000313" key="3">
    <source>
        <dbReference type="Proteomes" id="UP000499080"/>
    </source>
</evidence>
<protein>
    <submittedName>
        <fullName evidence="2">Uncharacterized protein</fullName>
    </submittedName>
</protein>
<feature type="region of interest" description="Disordered" evidence="1">
    <location>
        <begin position="1"/>
        <end position="22"/>
    </location>
</feature>
<reference evidence="2 3" key="1">
    <citation type="journal article" date="2019" name="Sci. Rep.">
        <title>Orb-weaving spider Araneus ventricosus genome elucidates the spidroin gene catalogue.</title>
        <authorList>
            <person name="Kono N."/>
            <person name="Nakamura H."/>
            <person name="Ohtoshi R."/>
            <person name="Moran D.A.P."/>
            <person name="Shinohara A."/>
            <person name="Yoshida Y."/>
            <person name="Fujiwara M."/>
            <person name="Mori M."/>
            <person name="Tomita M."/>
            <person name="Arakawa K."/>
        </authorList>
    </citation>
    <scope>NUCLEOTIDE SEQUENCE [LARGE SCALE GENOMIC DNA]</scope>
</reference>